<dbReference type="EMBL" id="JOPJ01000009">
    <property type="protein sequence ID" value="OUJ12885.1"/>
    <property type="molecule type" value="Genomic_DNA"/>
</dbReference>
<evidence type="ECO:0008006" key="3">
    <source>
        <dbReference type="Google" id="ProtNLM"/>
    </source>
</evidence>
<gene>
    <name evidence="1" type="ORF">HK26_13540</name>
</gene>
<dbReference type="RefSeq" id="WP_086639028.1">
    <property type="nucleotide sequence ID" value="NZ_JOPJ01000009.1"/>
</dbReference>
<dbReference type="Proteomes" id="UP000194931">
    <property type="component" value="Unassembled WGS sequence"/>
</dbReference>
<reference evidence="2" key="1">
    <citation type="submission" date="2014-06" db="EMBL/GenBank/DDBJ databases">
        <authorList>
            <person name="Winans N.J."/>
            <person name="Newell P.D."/>
            <person name="Douglas A.E."/>
        </authorList>
    </citation>
    <scope>NUCLEOTIDE SEQUENCE [LARGE SCALE GENOMIC DNA]</scope>
</reference>
<proteinExistence type="predicted"/>
<sequence length="198" mass="22015">MLDHFSTILGCAVVGGFTIFTPAALAHGEWEEKPFSYIAINQELSSVLKEFSYINDISIITSDKVHGRVHGRWLDMSSEDFLQKMSHLYDFDWYDDGSAIYVSSKSERSTQIVSLHGHPLGQVKGELQSMGFMDRRFDISASTTNDMAIISGPPRFVAVVQQTIQSLPAENHVVSQVAHTGRHLTLFRGSSVSDIVVH</sequence>
<keyword evidence="2" id="KW-1185">Reference proteome</keyword>
<comment type="caution">
    <text evidence="1">The sequence shown here is derived from an EMBL/GenBank/DDBJ whole genome shotgun (WGS) entry which is preliminary data.</text>
</comment>
<name>A0A252BVB0_9PROT</name>
<evidence type="ECO:0000313" key="1">
    <source>
        <dbReference type="EMBL" id="OUJ12885.1"/>
    </source>
</evidence>
<dbReference type="Gene3D" id="3.55.50.30">
    <property type="match status" value="1"/>
</dbReference>
<dbReference type="InterPro" id="IPR038591">
    <property type="entry name" value="NolW-like_sf"/>
</dbReference>
<dbReference type="AlphaFoldDB" id="A0A252BVB0"/>
<dbReference type="Gene3D" id="3.30.1370.120">
    <property type="match status" value="1"/>
</dbReference>
<organism evidence="1 2">
    <name type="scientific">Acetobacter okinawensis</name>
    <dbReference type="NCBI Taxonomy" id="1076594"/>
    <lineage>
        <taxon>Bacteria</taxon>
        <taxon>Pseudomonadati</taxon>
        <taxon>Pseudomonadota</taxon>
        <taxon>Alphaproteobacteria</taxon>
        <taxon>Acetobacterales</taxon>
        <taxon>Acetobacteraceae</taxon>
        <taxon>Acetobacter</taxon>
    </lineage>
</organism>
<protein>
    <recommendedName>
        <fullName evidence="3">Nodulation protein NolW</fullName>
    </recommendedName>
</protein>
<accession>A0A252BVB0</accession>
<evidence type="ECO:0000313" key="2">
    <source>
        <dbReference type="Proteomes" id="UP000194931"/>
    </source>
</evidence>
<dbReference type="OrthoDB" id="9775455at2"/>